<evidence type="ECO:0000313" key="3">
    <source>
        <dbReference type="EMBL" id="UVI31122.1"/>
    </source>
</evidence>
<dbReference type="NCBIfam" id="TIGR03793">
    <property type="entry name" value="leader_NHLP"/>
    <property type="match status" value="1"/>
</dbReference>
<evidence type="ECO:0000313" key="4">
    <source>
        <dbReference type="Proteomes" id="UP001057877"/>
    </source>
</evidence>
<dbReference type="RefSeq" id="WP_258387185.1">
    <property type="nucleotide sequence ID" value="NZ_CP091430.1"/>
</dbReference>
<sequence length="72" mass="8052">MTQKQDLYNQIIEKAWNDPAFKAALLANPHAAILEAFNVEIPASIQLTALEETPDKFYIVIPPADNTVNGQW</sequence>
<dbReference type="InterPro" id="IPR022513">
    <property type="entry name" value="TOMM_pelo"/>
</dbReference>
<feature type="domain" description="Nitrile hydratase alpha/Thiocyanate hydrolase gamma" evidence="2">
    <location>
        <begin position="9"/>
        <end position="61"/>
    </location>
</feature>
<name>A0ABY5SED1_9BACL</name>
<dbReference type="Gene3D" id="3.90.330.10">
    <property type="entry name" value="Nitrile hydratase alpha /Thiocyanate hydrolase gamma"/>
    <property type="match status" value="1"/>
</dbReference>
<dbReference type="InterPro" id="IPR004232">
    <property type="entry name" value="CN_Hdrtase_a/SCN_Hdrlase_g"/>
</dbReference>
<dbReference type="Pfam" id="PF02979">
    <property type="entry name" value="NHase_alpha"/>
    <property type="match status" value="1"/>
</dbReference>
<gene>
    <name evidence="3" type="ORF">L1F29_04555</name>
</gene>
<reference evidence="3" key="1">
    <citation type="submission" date="2022-01" db="EMBL/GenBank/DDBJ databases">
        <title>Paenibacillus spongiae sp. nov., isolated from marine sponge.</title>
        <authorList>
            <person name="Li Z."/>
            <person name="Zhang M."/>
        </authorList>
    </citation>
    <scope>NUCLEOTIDE SEQUENCE</scope>
    <source>
        <strain evidence="3">PHS-Z3</strain>
    </source>
</reference>
<evidence type="ECO:0000256" key="1">
    <source>
        <dbReference type="ARBA" id="ARBA00022723"/>
    </source>
</evidence>
<proteinExistence type="predicted"/>
<keyword evidence="1" id="KW-0479">Metal-binding</keyword>
<dbReference type="InterPro" id="IPR036648">
    <property type="entry name" value="CN_Hdrase_a/SCN_Hdrase_g_sf"/>
</dbReference>
<protein>
    <submittedName>
        <fullName evidence="3">NHLP leader peptide family RiPP</fullName>
    </submittedName>
</protein>
<dbReference type="SUPFAM" id="SSF56209">
    <property type="entry name" value="Nitrile hydratase alpha chain"/>
    <property type="match status" value="1"/>
</dbReference>
<organism evidence="3 4">
    <name type="scientific">Paenibacillus spongiae</name>
    <dbReference type="NCBI Taxonomy" id="2909671"/>
    <lineage>
        <taxon>Bacteria</taxon>
        <taxon>Bacillati</taxon>
        <taxon>Bacillota</taxon>
        <taxon>Bacilli</taxon>
        <taxon>Bacillales</taxon>
        <taxon>Paenibacillaceae</taxon>
        <taxon>Paenibacillus</taxon>
    </lineage>
</organism>
<dbReference type="EMBL" id="CP091430">
    <property type="protein sequence ID" value="UVI31122.1"/>
    <property type="molecule type" value="Genomic_DNA"/>
</dbReference>
<keyword evidence="4" id="KW-1185">Reference proteome</keyword>
<accession>A0ABY5SED1</accession>
<evidence type="ECO:0000259" key="2">
    <source>
        <dbReference type="Pfam" id="PF02979"/>
    </source>
</evidence>
<dbReference type="Proteomes" id="UP001057877">
    <property type="component" value="Chromosome"/>
</dbReference>